<reference evidence="3" key="1">
    <citation type="journal article" date="2021" name="Nat. Commun.">
        <title>Genetic determinants of endophytism in the Arabidopsis root mycobiome.</title>
        <authorList>
            <person name="Mesny F."/>
            <person name="Miyauchi S."/>
            <person name="Thiergart T."/>
            <person name="Pickel B."/>
            <person name="Atanasova L."/>
            <person name="Karlsson M."/>
            <person name="Huettel B."/>
            <person name="Barry K.W."/>
            <person name="Haridas S."/>
            <person name="Chen C."/>
            <person name="Bauer D."/>
            <person name="Andreopoulos W."/>
            <person name="Pangilinan J."/>
            <person name="LaButti K."/>
            <person name="Riley R."/>
            <person name="Lipzen A."/>
            <person name="Clum A."/>
            <person name="Drula E."/>
            <person name="Henrissat B."/>
            <person name="Kohler A."/>
            <person name="Grigoriev I.V."/>
            <person name="Martin F.M."/>
            <person name="Hacquard S."/>
        </authorList>
    </citation>
    <scope>NUCLEOTIDE SEQUENCE</scope>
    <source>
        <strain evidence="3">MPI-CAGE-AT-0147</strain>
    </source>
</reference>
<organism evidence="3 4">
    <name type="scientific">Dactylonectria macrodidyma</name>
    <dbReference type="NCBI Taxonomy" id="307937"/>
    <lineage>
        <taxon>Eukaryota</taxon>
        <taxon>Fungi</taxon>
        <taxon>Dikarya</taxon>
        <taxon>Ascomycota</taxon>
        <taxon>Pezizomycotina</taxon>
        <taxon>Sordariomycetes</taxon>
        <taxon>Hypocreomycetidae</taxon>
        <taxon>Hypocreales</taxon>
        <taxon>Nectriaceae</taxon>
        <taxon>Dactylonectria</taxon>
    </lineage>
</organism>
<dbReference type="InterPro" id="IPR002347">
    <property type="entry name" value="SDR_fam"/>
</dbReference>
<gene>
    <name evidence="3" type="ORF">EDB81DRAFT_889828</name>
</gene>
<dbReference type="Pfam" id="PF00106">
    <property type="entry name" value="adh_short"/>
    <property type="match status" value="1"/>
</dbReference>
<evidence type="ECO:0000256" key="1">
    <source>
        <dbReference type="ARBA" id="ARBA00006484"/>
    </source>
</evidence>
<evidence type="ECO:0008006" key="5">
    <source>
        <dbReference type="Google" id="ProtNLM"/>
    </source>
</evidence>
<evidence type="ECO:0000313" key="3">
    <source>
        <dbReference type="EMBL" id="KAH7126125.1"/>
    </source>
</evidence>
<dbReference type="PRINTS" id="PR00081">
    <property type="entry name" value="GDHRDH"/>
</dbReference>
<comment type="caution">
    <text evidence="3">The sequence shown here is derived from an EMBL/GenBank/DDBJ whole genome shotgun (WGS) entry which is preliminary data.</text>
</comment>
<keyword evidence="2" id="KW-0560">Oxidoreductase</keyword>
<dbReference type="CDD" id="cd05233">
    <property type="entry name" value="SDR_c"/>
    <property type="match status" value="1"/>
</dbReference>
<evidence type="ECO:0000313" key="4">
    <source>
        <dbReference type="Proteomes" id="UP000738349"/>
    </source>
</evidence>
<dbReference type="Proteomes" id="UP000738349">
    <property type="component" value="Unassembled WGS sequence"/>
</dbReference>
<dbReference type="PANTHER" id="PTHR43115:SF4">
    <property type="entry name" value="DEHYDROGENASE_REDUCTASE SDR FAMILY MEMBER 11"/>
    <property type="match status" value="1"/>
</dbReference>
<dbReference type="PANTHER" id="PTHR43115">
    <property type="entry name" value="DEHYDROGENASE/REDUCTASE SDR FAMILY MEMBER 11"/>
    <property type="match status" value="1"/>
</dbReference>
<dbReference type="SUPFAM" id="SSF51735">
    <property type="entry name" value="NAD(P)-binding Rossmann-fold domains"/>
    <property type="match status" value="1"/>
</dbReference>
<protein>
    <recommendedName>
        <fullName evidence="5">Peroxisomal short-chain alcohol dehydrogenase</fullName>
    </recommendedName>
</protein>
<dbReference type="GO" id="GO:0016491">
    <property type="term" value="F:oxidoreductase activity"/>
    <property type="evidence" value="ECO:0007669"/>
    <property type="project" value="UniProtKB-KW"/>
</dbReference>
<dbReference type="Gene3D" id="3.40.50.720">
    <property type="entry name" value="NAD(P)-binding Rossmann-like Domain"/>
    <property type="match status" value="1"/>
</dbReference>
<dbReference type="AlphaFoldDB" id="A0A9P9IP30"/>
<dbReference type="InterPro" id="IPR036291">
    <property type="entry name" value="NAD(P)-bd_dom_sf"/>
</dbReference>
<comment type="similarity">
    <text evidence="1">Belongs to the short-chain dehydrogenases/reductases (SDR) family.</text>
</comment>
<proteinExistence type="inferred from homology"/>
<name>A0A9P9IP30_9HYPO</name>
<sequence>MFNGHSITIHNGPYDAISPLRVELSQAGKTVLICGGSTGIGHAIARNFCEAGASKLVILGRRSDVLQDAVSKLHEAHPNTEVIGQTCDIFDRADSQATWDKFEADGVLFDVLVLNAAHQPALQPILEQGVDRLWQDFEANVRSLLYIVERFYKQPNHNSQKYCVSVSTQSIHRWDSAPQMPGYQLTKNSFTCVLQEVARDTPSDKMQILSFHPSIVFTEAAAKAGYTRDTLPWTDENLPGRFAVWAASPEATFLHGRFVWSNWDVTELTTNEIKEELASDPWLLKVGVKGL</sequence>
<dbReference type="EMBL" id="JAGMUV010000020">
    <property type="protein sequence ID" value="KAH7126125.1"/>
    <property type="molecule type" value="Genomic_DNA"/>
</dbReference>
<accession>A0A9P9IP30</accession>
<dbReference type="OrthoDB" id="1933717at2759"/>
<keyword evidence="4" id="KW-1185">Reference proteome</keyword>
<evidence type="ECO:0000256" key="2">
    <source>
        <dbReference type="ARBA" id="ARBA00023002"/>
    </source>
</evidence>